<dbReference type="Pfam" id="PF13649">
    <property type="entry name" value="Methyltransf_25"/>
    <property type="match status" value="1"/>
</dbReference>
<evidence type="ECO:0000256" key="2">
    <source>
        <dbReference type="ARBA" id="ARBA00022679"/>
    </source>
</evidence>
<dbReference type="Gene3D" id="3.40.50.150">
    <property type="entry name" value="Vaccinia Virus protein VP39"/>
    <property type="match status" value="1"/>
</dbReference>
<keyword evidence="2 4" id="KW-0808">Transferase</keyword>
<dbReference type="OrthoDB" id="9797252at2"/>
<organism evidence="4 5">
    <name type="scientific">Streptomonospora litoralis</name>
    <dbReference type="NCBI Taxonomy" id="2498135"/>
    <lineage>
        <taxon>Bacteria</taxon>
        <taxon>Bacillati</taxon>
        <taxon>Actinomycetota</taxon>
        <taxon>Actinomycetes</taxon>
        <taxon>Streptosporangiales</taxon>
        <taxon>Nocardiopsidaceae</taxon>
        <taxon>Streptomonospora</taxon>
    </lineage>
</organism>
<dbReference type="EMBL" id="CP036455">
    <property type="protein sequence ID" value="QBI53981.1"/>
    <property type="molecule type" value="Genomic_DNA"/>
</dbReference>
<keyword evidence="1 4" id="KW-0489">Methyltransferase</keyword>
<dbReference type="CDD" id="cd02440">
    <property type="entry name" value="AdoMet_MTases"/>
    <property type="match status" value="1"/>
</dbReference>
<evidence type="ECO:0000313" key="5">
    <source>
        <dbReference type="Proteomes" id="UP000292235"/>
    </source>
</evidence>
<proteinExistence type="predicted"/>
<dbReference type="PANTHER" id="PTHR44942:SF4">
    <property type="entry name" value="METHYLTRANSFERASE TYPE 11 DOMAIN-CONTAINING PROTEIN"/>
    <property type="match status" value="1"/>
</dbReference>
<dbReference type="InterPro" id="IPR029063">
    <property type="entry name" value="SAM-dependent_MTases_sf"/>
</dbReference>
<reference evidence="4 5" key="1">
    <citation type="submission" date="2019-02" db="EMBL/GenBank/DDBJ databases">
        <authorList>
            <person name="Khodamoradi S."/>
            <person name="Hahnke R.L."/>
            <person name="Kaempfer P."/>
            <person name="Schumann P."/>
            <person name="Rohde M."/>
            <person name="Steinert M."/>
            <person name="Luzhetskyy A."/>
            <person name="Wink J."/>
            <person name="Ruckert C."/>
        </authorList>
    </citation>
    <scope>NUCLEOTIDE SEQUENCE [LARGE SCALE GENOMIC DNA]</scope>
    <source>
        <strain evidence="4 5">M2</strain>
    </source>
</reference>
<protein>
    <submittedName>
        <fullName evidence="4">Trans-aconitate 2-methyltransferase</fullName>
    </submittedName>
</protein>
<gene>
    <name evidence="4" type="ORF">EKD16_10980</name>
</gene>
<keyword evidence="5" id="KW-1185">Reference proteome</keyword>
<dbReference type="SUPFAM" id="SSF53335">
    <property type="entry name" value="S-adenosyl-L-methionine-dependent methyltransferases"/>
    <property type="match status" value="1"/>
</dbReference>
<dbReference type="InterPro" id="IPR041698">
    <property type="entry name" value="Methyltransf_25"/>
</dbReference>
<dbReference type="AlphaFoldDB" id="A0A4P6Q3W3"/>
<dbReference type="Proteomes" id="UP000292235">
    <property type="component" value="Chromosome"/>
</dbReference>
<evidence type="ECO:0000313" key="4">
    <source>
        <dbReference type="EMBL" id="QBI53981.1"/>
    </source>
</evidence>
<sequence length="267" mass="29643">MSLFTGVATYYRWYRPGIPDDVASILNRAAPARPDSRRRLLDIGTGTGLVAEALLDRFDDVIGLDSDADMLAAAESALRTKLPEHARLSLVQNTAEAFIPPTGWQADLVTICRAFHWLDQATVLSLLDEQVASDGLVAIFSDNSFWAAGSPWKEAVLGVVKSFLGEERRAGAGTFRHHNRPYSDLMAESPFNEVEEVRIPVERTWTAESILGYLYSTSFAAPHLFGNRVREFEAAVKSRLADFSDDDTFSEENEFLIRLGRRSRDGG</sequence>
<dbReference type="PANTHER" id="PTHR44942">
    <property type="entry name" value="METHYLTRANSF_11 DOMAIN-CONTAINING PROTEIN"/>
    <property type="match status" value="1"/>
</dbReference>
<dbReference type="RefSeq" id="WP_131098248.1">
    <property type="nucleotide sequence ID" value="NZ_CP036455.1"/>
</dbReference>
<evidence type="ECO:0000259" key="3">
    <source>
        <dbReference type="Pfam" id="PF13649"/>
    </source>
</evidence>
<name>A0A4P6Q3W3_9ACTN</name>
<dbReference type="GO" id="GO:0032259">
    <property type="term" value="P:methylation"/>
    <property type="evidence" value="ECO:0007669"/>
    <property type="project" value="UniProtKB-KW"/>
</dbReference>
<evidence type="ECO:0000256" key="1">
    <source>
        <dbReference type="ARBA" id="ARBA00022603"/>
    </source>
</evidence>
<dbReference type="KEGG" id="strr:EKD16_10980"/>
<dbReference type="GO" id="GO:0008168">
    <property type="term" value="F:methyltransferase activity"/>
    <property type="evidence" value="ECO:0007669"/>
    <property type="project" value="UniProtKB-KW"/>
</dbReference>
<accession>A0A4P6Q3W3</accession>
<dbReference type="InterPro" id="IPR051052">
    <property type="entry name" value="Diverse_substrate_MTase"/>
</dbReference>
<feature type="domain" description="Methyltransferase" evidence="3">
    <location>
        <begin position="41"/>
        <end position="129"/>
    </location>
</feature>